<keyword evidence="2" id="KW-1185">Reference proteome</keyword>
<accession>A0A4Z2HFN5</accession>
<name>A0A4Z2HFN5_9TELE</name>
<sequence length="223" mass="24350">MAAPHSSCLRESLEARGKSLFFFKSVRAMMDTRDPSSFTMGSLPVGRIRGEVDVSRRDDAHQLAAHFSVVRDGDSTEAITSFGLEDVLNALAGAHHHRVCDEALLIALVVEGSKTRGKEGVFKHERVNVSMLGLLVLKLKEFTPKSSSLLSDAWLFMSTDIQSIESTPGRPAYLSDPSGSVGETIGGWYSSVCHSPNRARSFSSFCSDATLALRERFEKPLTI</sequence>
<dbReference type="EMBL" id="SRLO01000248">
    <property type="protein sequence ID" value="TNN64687.1"/>
    <property type="molecule type" value="Genomic_DNA"/>
</dbReference>
<evidence type="ECO:0000313" key="1">
    <source>
        <dbReference type="EMBL" id="TNN64687.1"/>
    </source>
</evidence>
<reference evidence="1 2" key="1">
    <citation type="submission" date="2019-03" db="EMBL/GenBank/DDBJ databases">
        <title>First draft genome of Liparis tanakae, snailfish: a comprehensive survey of snailfish specific genes.</title>
        <authorList>
            <person name="Kim W."/>
            <person name="Song I."/>
            <person name="Jeong J.-H."/>
            <person name="Kim D."/>
            <person name="Kim S."/>
            <person name="Ryu S."/>
            <person name="Song J.Y."/>
            <person name="Lee S.K."/>
        </authorList>
    </citation>
    <scope>NUCLEOTIDE SEQUENCE [LARGE SCALE GENOMIC DNA]</scope>
    <source>
        <tissue evidence="1">Muscle</tissue>
    </source>
</reference>
<dbReference type="Proteomes" id="UP000314294">
    <property type="component" value="Unassembled WGS sequence"/>
</dbReference>
<protein>
    <submittedName>
        <fullName evidence="1">Uncharacterized protein</fullName>
    </submittedName>
</protein>
<gene>
    <name evidence="1" type="ORF">EYF80_025094</name>
</gene>
<evidence type="ECO:0000313" key="2">
    <source>
        <dbReference type="Proteomes" id="UP000314294"/>
    </source>
</evidence>
<dbReference type="AlphaFoldDB" id="A0A4Z2HFN5"/>
<organism evidence="1 2">
    <name type="scientific">Liparis tanakae</name>
    <name type="common">Tanaka's snailfish</name>
    <dbReference type="NCBI Taxonomy" id="230148"/>
    <lineage>
        <taxon>Eukaryota</taxon>
        <taxon>Metazoa</taxon>
        <taxon>Chordata</taxon>
        <taxon>Craniata</taxon>
        <taxon>Vertebrata</taxon>
        <taxon>Euteleostomi</taxon>
        <taxon>Actinopterygii</taxon>
        <taxon>Neopterygii</taxon>
        <taxon>Teleostei</taxon>
        <taxon>Neoteleostei</taxon>
        <taxon>Acanthomorphata</taxon>
        <taxon>Eupercaria</taxon>
        <taxon>Perciformes</taxon>
        <taxon>Cottioidei</taxon>
        <taxon>Cottales</taxon>
        <taxon>Liparidae</taxon>
        <taxon>Liparis</taxon>
    </lineage>
</organism>
<proteinExistence type="predicted"/>
<comment type="caution">
    <text evidence="1">The sequence shown here is derived from an EMBL/GenBank/DDBJ whole genome shotgun (WGS) entry which is preliminary data.</text>
</comment>